<dbReference type="PANTHER" id="PTHR10357">
    <property type="entry name" value="ALPHA-AMYLASE FAMILY MEMBER"/>
    <property type="match status" value="1"/>
</dbReference>
<dbReference type="RefSeq" id="WP_213408138.1">
    <property type="nucleotide sequence ID" value="NZ_CP074441.1"/>
</dbReference>
<evidence type="ECO:0000313" key="4">
    <source>
        <dbReference type="EMBL" id="MCW0952895.1"/>
    </source>
</evidence>
<dbReference type="Pfam" id="PF00128">
    <property type="entry name" value="Alpha-amylase"/>
    <property type="match status" value="1"/>
</dbReference>
<dbReference type="SMART" id="SM00642">
    <property type="entry name" value="Aamy"/>
    <property type="match status" value="1"/>
</dbReference>
<dbReference type="SUPFAM" id="SSF51445">
    <property type="entry name" value="(Trans)glycosidases"/>
    <property type="match status" value="1"/>
</dbReference>
<organism evidence="4 5">
    <name type="scientific">Weissella ceti</name>
    <dbReference type="NCBI Taxonomy" id="759620"/>
    <lineage>
        <taxon>Bacteria</taxon>
        <taxon>Bacillati</taxon>
        <taxon>Bacillota</taxon>
        <taxon>Bacilli</taxon>
        <taxon>Lactobacillales</taxon>
        <taxon>Lactobacillaceae</taxon>
        <taxon>Weissella</taxon>
    </lineage>
</organism>
<dbReference type="CDD" id="cd11333">
    <property type="entry name" value="AmyAc_SI_OligoGlu_DGase"/>
    <property type="match status" value="1"/>
</dbReference>
<evidence type="ECO:0000313" key="5">
    <source>
        <dbReference type="Proteomes" id="UP001526225"/>
    </source>
</evidence>
<dbReference type="Proteomes" id="UP001526225">
    <property type="component" value="Unassembled WGS sequence"/>
</dbReference>
<evidence type="ECO:0000256" key="2">
    <source>
        <dbReference type="ARBA" id="ARBA00023295"/>
    </source>
</evidence>
<comment type="caution">
    <text evidence="4">The sequence shown here is derived from an EMBL/GenBank/DDBJ whole genome shotgun (WGS) entry which is preliminary data.</text>
</comment>
<gene>
    <name evidence="4" type="ORF">OIT44_02270</name>
</gene>
<keyword evidence="2" id="KW-0378">Hydrolase</keyword>
<name>A0ABT3E398_9LACO</name>
<dbReference type="InterPro" id="IPR006047">
    <property type="entry name" value="GH13_cat_dom"/>
</dbReference>
<dbReference type="Gene3D" id="2.60.40.1180">
    <property type="entry name" value="Golgi alpha-mannosidase II"/>
    <property type="match status" value="1"/>
</dbReference>
<reference evidence="4 5" key="1">
    <citation type="submission" date="2022-10" db="EMBL/GenBank/DDBJ databases">
        <title>Weissella fermenti sp. nov., isolated from fermented cabbage.</title>
        <authorList>
            <person name="Lee J.K."/>
            <person name="Baek J.H."/>
            <person name="Choi D.G."/>
            <person name="Kim J.M."/>
            <person name="Jeon C.O."/>
        </authorList>
    </citation>
    <scope>NUCLEOTIDE SEQUENCE [LARGE SCALE GENOMIC DNA]</scope>
    <source>
        <strain evidence="4 5">KACC 18534</strain>
    </source>
</reference>
<dbReference type="InterPro" id="IPR017853">
    <property type="entry name" value="GH"/>
</dbReference>
<sequence>MGTTSRWKDEVIYQVYPRSFQDTNDDGIGDLPGIINRLDYLQSLGVTMVWISPIYKSPMVDMGYDIADYQAIDPQFGTMEDFDILLQEGEERGIKIVMDLVVNHTSDQHEWFKQALADPTSKYRDYYIFKTTEDGEVPNNWRGIFGGSTWTEVPGEPGTFFFHTFAPEQPELNWENPALRREIYDMINWWHEKGVAGWRVDAITHLKKDLDWASLPADGDDGRVSVVKKGQNRPGINVFLDELKAETFDKYDVITVGEAYGVPEEDLPAYIGPNGYFSMIFDFSYINIEVQDVNEWYRGPSAWDTKLLKETLFASQAEIKKSNGMLGNVLENHDQNRALTKYVPNPEFQTPTAAKALATMYYFVPGVPFIYQGQEIGMKNFERSDISEFNDVSSLNNYAVAMEAGVSKEEALKTVNAKSRDNARTPMQWTDEAFGGFSNAEPWLEMNNRREGINVAVENTDENSVLAYYRAMNKVRVDDMWHETIIDGEFTPLMDVPADVIAYQRQLGDRTITVLINLGAETQTVSMPTIMAGEVLLVNDIHAAKTLAGDNITLAPYAAMVIGQ</sequence>
<dbReference type="InterPro" id="IPR013780">
    <property type="entry name" value="Glyco_hydro_b"/>
</dbReference>
<keyword evidence="5" id="KW-1185">Reference proteome</keyword>
<dbReference type="Gene3D" id="3.20.20.80">
    <property type="entry name" value="Glycosidases"/>
    <property type="match status" value="1"/>
</dbReference>
<feature type="domain" description="Glycosyl hydrolase family 13 catalytic" evidence="3">
    <location>
        <begin position="14"/>
        <end position="424"/>
    </location>
</feature>
<evidence type="ECO:0000259" key="3">
    <source>
        <dbReference type="SMART" id="SM00642"/>
    </source>
</evidence>
<keyword evidence="2" id="KW-0326">Glycosidase</keyword>
<dbReference type="Gene3D" id="3.90.400.10">
    <property type="entry name" value="Oligo-1,6-glucosidase, Domain 2"/>
    <property type="match status" value="1"/>
</dbReference>
<dbReference type="EMBL" id="JAOZFE010000002">
    <property type="protein sequence ID" value="MCW0952895.1"/>
    <property type="molecule type" value="Genomic_DNA"/>
</dbReference>
<protein>
    <submittedName>
        <fullName evidence="4">Alpha-glucosidase</fullName>
    </submittedName>
</protein>
<evidence type="ECO:0000256" key="1">
    <source>
        <dbReference type="ARBA" id="ARBA00008061"/>
    </source>
</evidence>
<dbReference type="SUPFAM" id="SSF51011">
    <property type="entry name" value="Glycosyl hydrolase domain"/>
    <property type="match status" value="1"/>
</dbReference>
<comment type="similarity">
    <text evidence="1">Belongs to the glycosyl hydrolase 13 family.</text>
</comment>
<dbReference type="InterPro" id="IPR045857">
    <property type="entry name" value="O16G_dom_2"/>
</dbReference>
<proteinExistence type="inferred from homology"/>
<accession>A0ABT3E398</accession>
<dbReference type="PANTHER" id="PTHR10357:SF179">
    <property type="entry name" value="NEUTRAL AND BASIC AMINO ACID TRANSPORT PROTEIN RBAT"/>
    <property type="match status" value="1"/>
</dbReference>